<dbReference type="InterPro" id="IPR003594">
    <property type="entry name" value="HATPase_dom"/>
</dbReference>
<evidence type="ECO:0000256" key="4">
    <source>
        <dbReference type="ARBA" id="ARBA00022475"/>
    </source>
</evidence>
<keyword evidence="8" id="KW-0547">Nucleotide-binding</keyword>
<evidence type="ECO:0000256" key="6">
    <source>
        <dbReference type="ARBA" id="ARBA00022679"/>
    </source>
</evidence>
<dbReference type="Proteomes" id="UP001165678">
    <property type="component" value="Unassembled WGS sequence"/>
</dbReference>
<comment type="catalytic activity">
    <reaction evidence="1">
        <text>ATP + protein L-histidine = ADP + protein N-phospho-L-histidine.</text>
        <dbReference type="EC" id="2.7.13.3"/>
    </reaction>
</comment>
<dbReference type="InterPro" id="IPR005467">
    <property type="entry name" value="His_kinase_dom"/>
</dbReference>
<dbReference type="SUPFAM" id="SSF55785">
    <property type="entry name" value="PYP-like sensor domain (PAS domain)"/>
    <property type="match status" value="1"/>
</dbReference>
<dbReference type="SMART" id="SM00387">
    <property type="entry name" value="HATPase_c"/>
    <property type="match status" value="1"/>
</dbReference>
<keyword evidence="13 14" id="KW-0472">Membrane</keyword>
<evidence type="ECO:0000256" key="13">
    <source>
        <dbReference type="ARBA" id="ARBA00023136"/>
    </source>
</evidence>
<dbReference type="Gene3D" id="3.30.565.10">
    <property type="entry name" value="Histidine kinase-like ATPase, C-terminal domain"/>
    <property type="match status" value="1"/>
</dbReference>
<dbReference type="PROSITE" id="PS50109">
    <property type="entry name" value="HIS_KIN"/>
    <property type="match status" value="1"/>
</dbReference>
<dbReference type="Pfam" id="PF02518">
    <property type="entry name" value="HATPase_c"/>
    <property type="match status" value="1"/>
</dbReference>
<keyword evidence="9" id="KW-0418">Kinase</keyword>
<dbReference type="SUPFAM" id="SSF55890">
    <property type="entry name" value="Sporulation response regulatory protein Spo0B"/>
    <property type="match status" value="1"/>
</dbReference>
<dbReference type="EC" id="2.7.13.3" evidence="3"/>
<dbReference type="InterPro" id="IPR029151">
    <property type="entry name" value="Sensor-like_sf"/>
</dbReference>
<gene>
    <name evidence="16" type="ORF">OQ287_00470</name>
</gene>
<dbReference type="Gene3D" id="1.10.287.130">
    <property type="match status" value="1"/>
</dbReference>
<evidence type="ECO:0000256" key="8">
    <source>
        <dbReference type="ARBA" id="ARBA00022741"/>
    </source>
</evidence>
<dbReference type="GO" id="GO:0005524">
    <property type="term" value="F:ATP binding"/>
    <property type="evidence" value="ECO:0007669"/>
    <property type="project" value="UniProtKB-KW"/>
</dbReference>
<keyword evidence="17" id="KW-1185">Reference proteome</keyword>
<dbReference type="InterPro" id="IPR035965">
    <property type="entry name" value="PAS-like_dom_sf"/>
</dbReference>
<feature type="transmembrane region" description="Helical" evidence="14">
    <location>
        <begin position="20"/>
        <end position="40"/>
    </location>
</feature>
<dbReference type="Pfam" id="PF17203">
    <property type="entry name" value="sCache_3_2"/>
    <property type="match status" value="1"/>
</dbReference>
<proteinExistence type="predicted"/>
<dbReference type="Pfam" id="PF14689">
    <property type="entry name" value="SPOB_a"/>
    <property type="match status" value="1"/>
</dbReference>
<feature type="transmembrane region" description="Helical" evidence="14">
    <location>
        <begin position="190"/>
        <end position="211"/>
    </location>
</feature>
<evidence type="ECO:0000256" key="5">
    <source>
        <dbReference type="ARBA" id="ARBA00022553"/>
    </source>
</evidence>
<evidence type="ECO:0000256" key="10">
    <source>
        <dbReference type="ARBA" id="ARBA00022840"/>
    </source>
</evidence>
<evidence type="ECO:0000256" key="3">
    <source>
        <dbReference type="ARBA" id="ARBA00012438"/>
    </source>
</evidence>
<dbReference type="GO" id="GO:0000155">
    <property type="term" value="F:phosphorelay sensor kinase activity"/>
    <property type="evidence" value="ECO:0007669"/>
    <property type="project" value="InterPro"/>
</dbReference>
<accession>A0AA42CSM7</accession>
<evidence type="ECO:0000256" key="14">
    <source>
        <dbReference type="SAM" id="Phobius"/>
    </source>
</evidence>
<dbReference type="RefSeq" id="WP_265895207.1">
    <property type="nucleotide sequence ID" value="NZ_JAPIVE010000001.1"/>
</dbReference>
<dbReference type="AlphaFoldDB" id="A0AA42CSM7"/>
<keyword evidence="12" id="KW-0902">Two-component regulatory system</keyword>
<dbReference type="Pfam" id="PF13188">
    <property type="entry name" value="PAS_8"/>
    <property type="match status" value="1"/>
</dbReference>
<dbReference type="EMBL" id="JAPIVE010000001">
    <property type="protein sequence ID" value="MCX2522712.1"/>
    <property type="molecule type" value="Genomic_DNA"/>
</dbReference>
<name>A0AA42CSM7_9GAMM</name>
<evidence type="ECO:0000259" key="15">
    <source>
        <dbReference type="PROSITE" id="PS50109"/>
    </source>
</evidence>
<dbReference type="PANTHER" id="PTHR43547">
    <property type="entry name" value="TWO-COMPONENT HISTIDINE KINASE"/>
    <property type="match status" value="1"/>
</dbReference>
<dbReference type="SUPFAM" id="SSF55874">
    <property type="entry name" value="ATPase domain of HSP90 chaperone/DNA topoisomerase II/histidine kinase"/>
    <property type="match status" value="1"/>
</dbReference>
<keyword evidence="10 16" id="KW-0067">ATP-binding</keyword>
<evidence type="ECO:0000256" key="11">
    <source>
        <dbReference type="ARBA" id="ARBA00022989"/>
    </source>
</evidence>
<evidence type="ECO:0000256" key="12">
    <source>
        <dbReference type="ARBA" id="ARBA00023012"/>
    </source>
</evidence>
<protein>
    <recommendedName>
        <fullName evidence="3">histidine kinase</fullName>
        <ecNumber evidence="3">2.7.13.3</ecNumber>
    </recommendedName>
</protein>
<keyword evidence="6" id="KW-0808">Transferase</keyword>
<dbReference type="InterPro" id="IPR039506">
    <property type="entry name" value="SPOB_a"/>
</dbReference>
<dbReference type="InterPro" id="IPR033463">
    <property type="entry name" value="sCache_3"/>
</dbReference>
<dbReference type="PRINTS" id="PR00344">
    <property type="entry name" value="BCTRLSENSOR"/>
</dbReference>
<dbReference type="GO" id="GO:0005886">
    <property type="term" value="C:plasma membrane"/>
    <property type="evidence" value="ECO:0007669"/>
    <property type="project" value="UniProtKB-SubCell"/>
</dbReference>
<comment type="caution">
    <text evidence="16">The sequence shown here is derived from an EMBL/GenBank/DDBJ whole genome shotgun (WGS) entry which is preliminary data.</text>
</comment>
<keyword evidence="11 14" id="KW-1133">Transmembrane helix</keyword>
<feature type="domain" description="Histidine kinase" evidence="15">
    <location>
        <begin position="354"/>
        <end position="548"/>
    </location>
</feature>
<comment type="subcellular location">
    <subcellularLocation>
        <location evidence="2">Cell membrane</location>
        <topology evidence="2">Multi-pass membrane protein</topology>
    </subcellularLocation>
</comment>
<dbReference type="InterPro" id="IPR004358">
    <property type="entry name" value="Sig_transdc_His_kin-like_C"/>
</dbReference>
<keyword evidence="5" id="KW-0597">Phosphoprotein</keyword>
<keyword evidence="4" id="KW-1003">Cell membrane</keyword>
<dbReference type="InterPro" id="IPR016120">
    <property type="entry name" value="Sig_transdc_His_kin_SpoOB"/>
</dbReference>
<evidence type="ECO:0000256" key="2">
    <source>
        <dbReference type="ARBA" id="ARBA00004651"/>
    </source>
</evidence>
<evidence type="ECO:0000256" key="1">
    <source>
        <dbReference type="ARBA" id="ARBA00000085"/>
    </source>
</evidence>
<sequence length="555" mass="61237">MMLIHWLNTLRRRRWRLSGLIALVSIVLIGVTLAGAFWLFNGQLVESLEQAQGDRVGNLALTIAERPDVISALSDGEPQPLARDTPLSPFQQRITTLRQALGVDFIVVMSQQAMRLTHPRRERIGHHFIGGDEVRALSLGEHYVSRAEGSLGISLRGFAPVIGPDGRQLGAVSVGVTMSRLTPLLDRNRWRLGFTLALIGAVGAYGALWLARTVKRRLLDMEPDDIAHVVQQRQAMLDAMQDGVLAVDAEGRVTLLNPAGRRLLSRLSRPLPSEGVLLDTHWPELACSGGMTTDQGREHQTLQLDAMTLLISYRPILWRGHQEGALMTFRDKNDVHVLAEELTGVRRYAEALRASTHEFKNKIHVIHGLAHLGDLPALREYLKALADHRISQSSQLTGDVQEPALAGFLLGKQSEARERGVQFDIRIEQPIDIQRSPRVIHDLVTILGNIIDNAFEALDTVTDRSPMMVLTMDREGDSLSAHLQDNGPGIAPSMQSNIFARGVSTRGANRGLGLSLVQERLETAGGDLALYSTPGEGTLIEITYPYWSDDDAEKH</sequence>
<evidence type="ECO:0000313" key="16">
    <source>
        <dbReference type="EMBL" id="MCX2522712.1"/>
    </source>
</evidence>
<organism evidence="16 17">
    <name type="scientific">Larsenimonas rhizosphaerae</name>
    <dbReference type="NCBI Taxonomy" id="2944682"/>
    <lineage>
        <taxon>Bacteria</taxon>
        <taxon>Pseudomonadati</taxon>
        <taxon>Pseudomonadota</taxon>
        <taxon>Gammaproteobacteria</taxon>
        <taxon>Oceanospirillales</taxon>
        <taxon>Halomonadaceae</taxon>
        <taxon>Larsenimonas</taxon>
    </lineage>
</organism>
<dbReference type="PANTHER" id="PTHR43547:SF10">
    <property type="entry name" value="SENSOR HISTIDINE KINASE DCUS"/>
    <property type="match status" value="1"/>
</dbReference>
<dbReference type="SUPFAM" id="SSF103190">
    <property type="entry name" value="Sensory domain-like"/>
    <property type="match status" value="1"/>
</dbReference>
<dbReference type="InterPro" id="IPR000014">
    <property type="entry name" value="PAS"/>
</dbReference>
<evidence type="ECO:0000256" key="9">
    <source>
        <dbReference type="ARBA" id="ARBA00022777"/>
    </source>
</evidence>
<keyword evidence="7 14" id="KW-0812">Transmembrane</keyword>
<dbReference type="Gene3D" id="3.30.450.20">
    <property type="entry name" value="PAS domain"/>
    <property type="match status" value="2"/>
</dbReference>
<evidence type="ECO:0000313" key="17">
    <source>
        <dbReference type="Proteomes" id="UP001165678"/>
    </source>
</evidence>
<dbReference type="InterPro" id="IPR036890">
    <property type="entry name" value="HATPase_C_sf"/>
</dbReference>
<reference evidence="16" key="1">
    <citation type="submission" date="2022-11" db="EMBL/GenBank/DDBJ databases">
        <title>Larsenimonas rhizosphaerae sp. nov., isolated from a tidal mudflat.</title>
        <authorList>
            <person name="Lee S.D."/>
            <person name="Kim I.S."/>
        </authorList>
    </citation>
    <scope>NUCLEOTIDE SEQUENCE</scope>
    <source>
        <strain evidence="16">GH2-1</strain>
    </source>
</reference>
<evidence type="ECO:0000256" key="7">
    <source>
        <dbReference type="ARBA" id="ARBA00022692"/>
    </source>
</evidence>